<evidence type="ECO:0000313" key="1">
    <source>
        <dbReference type="EMBL" id="DAD98450.1"/>
    </source>
</evidence>
<reference evidence="1" key="1">
    <citation type="journal article" date="2021" name="Proc. Natl. Acad. Sci. U.S.A.">
        <title>A Catalog of Tens of Thousands of Viruses from Human Metagenomes Reveals Hidden Associations with Chronic Diseases.</title>
        <authorList>
            <person name="Tisza M.J."/>
            <person name="Buck C.B."/>
        </authorList>
    </citation>
    <scope>NUCLEOTIDE SEQUENCE</scope>
    <source>
        <strain evidence="1">CtQLz13</strain>
    </source>
</reference>
<name>A0A8S5NW57_9CAUD</name>
<accession>A0A8S5NW57</accession>
<organism evidence="1">
    <name type="scientific">Siphoviridae sp. ctQLz13</name>
    <dbReference type="NCBI Taxonomy" id="2825492"/>
    <lineage>
        <taxon>Viruses</taxon>
        <taxon>Duplodnaviria</taxon>
        <taxon>Heunggongvirae</taxon>
        <taxon>Uroviricota</taxon>
        <taxon>Caudoviricetes</taxon>
    </lineage>
</organism>
<proteinExistence type="predicted"/>
<protein>
    <submittedName>
        <fullName evidence="1">Uncharacterized protein</fullName>
    </submittedName>
</protein>
<dbReference type="EMBL" id="BK015262">
    <property type="protein sequence ID" value="DAD98450.1"/>
    <property type="molecule type" value="Genomic_DNA"/>
</dbReference>
<sequence length="111" mass="12736">MFSAIIVNDSKPNEEPMCLQGDVVFVVSSKKVEKHYENEGTMAIDLEKPWDKNIYLNLGTSIRTMIDQEFSENKEARGRAMFEFIQGFCKRGGTTEILEVKKEGEHPYGRK</sequence>